<reference evidence="2" key="2">
    <citation type="journal article" date="2023" name="IMA Fungus">
        <title>Comparative genomic study of the Penicillium genus elucidates a diverse pangenome and 15 lateral gene transfer events.</title>
        <authorList>
            <person name="Petersen C."/>
            <person name="Sorensen T."/>
            <person name="Nielsen M.R."/>
            <person name="Sondergaard T.E."/>
            <person name="Sorensen J.L."/>
            <person name="Fitzpatrick D.A."/>
            <person name="Frisvad J.C."/>
            <person name="Nielsen K.L."/>
        </authorList>
    </citation>
    <scope>NUCLEOTIDE SEQUENCE</scope>
    <source>
        <strain evidence="2">IBT 19713</strain>
    </source>
</reference>
<dbReference type="GeneID" id="83205529"/>
<organism evidence="2 3">
    <name type="scientific">Penicillium chermesinum</name>
    <dbReference type="NCBI Taxonomy" id="63820"/>
    <lineage>
        <taxon>Eukaryota</taxon>
        <taxon>Fungi</taxon>
        <taxon>Dikarya</taxon>
        <taxon>Ascomycota</taxon>
        <taxon>Pezizomycotina</taxon>
        <taxon>Eurotiomycetes</taxon>
        <taxon>Eurotiomycetidae</taxon>
        <taxon>Eurotiales</taxon>
        <taxon>Aspergillaceae</taxon>
        <taxon>Penicillium</taxon>
    </lineage>
</organism>
<sequence>MGGFLVEPPDVDEYPSFPIDAEQLFHLIKEDIVEYPAITEDEIEDKSKSDGLSRSVSSQNGMDSTNIHRLITVAQALWFVVNCIFRWAQGIFVTTLELTTLAFILISLVTSLCWYHKPMDVGSAVTIKLRVPVDEIRSRKGAPEKWYQTPLDFLSRDECFLSVLWHYYTQILHNMRIPLFTRPTRRPYDYIPSHDFVNIDVLSEVVCAPTIILFSCLFIVAWNSEFPSPTEHLLWRIASISMLVFGLIGGLFSVYLHHVVFGKERKQAREKGLPTASIQQEIPKQGFLHQIASRLRNIDPEGDPQLDVPIRVLIPLSSLCAMYVVARLYILVEDFIGLRHLPKSAFQTVEWADYVPYL</sequence>
<dbReference type="PANTHER" id="PTHR35043">
    <property type="entry name" value="TRANSCRIPTION FACTOR DOMAIN-CONTAINING PROTEIN"/>
    <property type="match status" value="1"/>
</dbReference>
<dbReference type="OrthoDB" id="9451547at2759"/>
<evidence type="ECO:0000256" key="1">
    <source>
        <dbReference type="SAM" id="Phobius"/>
    </source>
</evidence>
<keyword evidence="1" id="KW-1133">Transmembrane helix</keyword>
<keyword evidence="1" id="KW-0472">Membrane</keyword>
<protein>
    <submittedName>
        <fullName evidence="2">Uncharacterized protein</fullName>
    </submittedName>
</protein>
<evidence type="ECO:0000313" key="2">
    <source>
        <dbReference type="EMBL" id="KAJ5219726.1"/>
    </source>
</evidence>
<dbReference type="Proteomes" id="UP001150941">
    <property type="component" value="Unassembled WGS sequence"/>
</dbReference>
<evidence type="ECO:0000313" key="3">
    <source>
        <dbReference type="Proteomes" id="UP001150941"/>
    </source>
</evidence>
<proteinExistence type="predicted"/>
<accession>A0A9W9TEJ0</accession>
<feature type="transmembrane region" description="Helical" evidence="1">
    <location>
        <begin position="94"/>
        <end position="115"/>
    </location>
</feature>
<dbReference type="AlphaFoldDB" id="A0A9W9TEJ0"/>
<gene>
    <name evidence="2" type="ORF">N7468_008930</name>
</gene>
<reference evidence="2" key="1">
    <citation type="submission" date="2022-11" db="EMBL/GenBank/DDBJ databases">
        <authorList>
            <person name="Petersen C."/>
        </authorList>
    </citation>
    <scope>NUCLEOTIDE SEQUENCE</scope>
    <source>
        <strain evidence="2">IBT 19713</strain>
    </source>
</reference>
<name>A0A9W9TEJ0_9EURO</name>
<keyword evidence="3" id="KW-1185">Reference proteome</keyword>
<comment type="caution">
    <text evidence="2">The sequence shown here is derived from an EMBL/GenBank/DDBJ whole genome shotgun (WGS) entry which is preliminary data.</text>
</comment>
<keyword evidence="1" id="KW-0812">Transmembrane</keyword>
<dbReference type="PANTHER" id="PTHR35043:SF8">
    <property type="entry name" value="DUF4220 DOMAIN-CONTAINING PROTEIN"/>
    <property type="match status" value="1"/>
</dbReference>
<feature type="transmembrane region" description="Helical" evidence="1">
    <location>
        <begin position="201"/>
        <end position="222"/>
    </location>
</feature>
<feature type="transmembrane region" description="Helical" evidence="1">
    <location>
        <begin position="234"/>
        <end position="256"/>
    </location>
</feature>
<dbReference type="RefSeq" id="XP_058326556.1">
    <property type="nucleotide sequence ID" value="XM_058478226.1"/>
</dbReference>
<dbReference type="EMBL" id="JAPQKS010000007">
    <property type="protein sequence ID" value="KAJ5219726.1"/>
    <property type="molecule type" value="Genomic_DNA"/>
</dbReference>